<name>A0A1W0WE31_HYPEX</name>
<dbReference type="GO" id="GO:0012505">
    <property type="term" value="C:endomembrane system"/>
    <property type="evidence" value="ECO:0007669"/>
    <property type="project" value="TreeGrafter"/>
</dbReference>
<evidence type="ECO:0000313" key="8">
    <source>
        <dbReference type="EMBL" id="OQV13471.1"/>
    </source>
</evidence>
<feature type="region of interest" description="Disordered" evidence="6">
    <location>
        <begin position="719"/>
        <end position="754"/>
    </location>
</feature>
<dbReference type="GO" id="GO:0016020">
    <property type="term" value="C:membrane"/>
    <property type="evidence" value="ECO:0007669"/>
    <property type="project" value="UniProtKB-SubCell"/>
</dbReference>
<keyword evidence="4 7" id="KW-1133">Transmembrane helix</keyword>
<reference evidence="9" key="1">
    <citation type="submission" date="2017-01" db="EMBL/GenBank/DDBJ databases">
        <title>Comparative genomics of anhydrobiosis in the tardigrade Hypsibius dujardini.</title>
        <authorList>
            <person name="Yoshida Y."/>
            <person name="Koutsovoulos G."/>
            <person name="Laetsch D."/>
            <person name="Stevens L."/>
            <person name="Kumar S."/>
            <person name="Horikawa D."/>
            <person name="Ishino K."/>
            <person name="Komine S."/>
            <person name="Tomita M."/>
            <person name="Blaxter M."/>
            <person name="Arakawa K."/>
        </authorList>
    </citation>
    <scope>NUCLEOTIDE SEQUENCE [LARGE SCALE GENOMIC DNA]</scope>
    <source>
        <strain evidence="9">Z151</strain>
    </source>
</reference>
<accession>A0A1W0WE31</accession>
<comment type="similarity">
    <text evidence="2">Belongs to the CLPTM1 family.</text>
</comment>
<evidence type="ECO:0000256" key="1">
    <source>
        <dbReference type="ARBA" id="ARBA00004141"/>
    </source>
</evidence>
<dbReference type="Proteomes" id="UP000192578">
    <property type="component" value="Unassembled WGS sequence"/>
</dbReference>
<protein>
    <submittedName>
        <fullName evidence="8">Cleft lip and palate transmembrane protein 1-like protein</fullName>
    </submittedName>
</protein>
<evidence type="ECO:0000256" key="7">
    <source>
        <dbReference type="SAM" id="Phobius"/>
    </source>
</evidence>
<gene>
    <name evidence="8" type="ORF">BV898_12323</name>
</gene>
<evidence type="ECO:0000256" key="3">
    <source>
        <dbReference type="ARBA" id="ARBA00022692"/>
    </source>
</evidence>
<dbReference type="PANTHER" id="PTHR21347">
    <property type="entry name" value="CLEFT LIP AND PALATE ASSOCIATED TRANSMEMBRANE PROTEIN-RELATED"/>
    <property type="match status" value="1"/>
</dbReference>
<proteinExistence type="inferred from homology"/>
<evidence type="ECO:0000256" key="4">
    <source>
        <dbReference type="ARBA" id="ARBA00022989"/>
    </source>
</evidence>
<feature type="compositionally biased region" description="Basic residues" evidence="6">
    <location>
        <begin position="741"/>
        <end position="754"/>
    </location>
</feature>
<evidence type="ECO:0000313" key="9">
    <source>
        <dbReference type="Proteomes" id="UP000192578"/>
    </source>
</evidence>
<comment type="subcellular location">
    <subcellularLocation>
        <location evidence="1">Membrane</location>
        <topology evidence="1">Multi-pass membrane protein</topology>
    </subcellularLocation>
</comment>
<evidence type="ECO:0000256" key="2">
    <source>
        <dbReference type="ARBA" id="ARBA00009310"/>
    </source>
</evidence>
<comment type="caution">
    <text evidence="8">The sequence shown here is derived from an EMBL/GenBank/DDBJ whole genome shotgun (WGS) entry which is preliminary data.</text>
</comment>
<evidence type="ECO:0000256" key="5">
    <source>
        <dbReference type="ARBA" id="ARBA00023136"/>
    </source>
</evidence>
<feature type="transmembrane region" description="Helical" evidence="7">
    <location>
        <begin position="571"/>
        <end position="590"/>
    </location>
</feature>
<feature type="transmembrane region" description="Helical" evidence="7">
    <location>
        <begin position="596"/>
        <end position="617"/>
    </location>
</feature>
<sequence length="754" mass="85292">MRQCFGKTPEQCRMDITSAELYFPPSHCAQPVADPQPTDRDLKVSIDSSLWKFYFPFATFPHHLRNLSPRQALKNEGIFEGNPSAGKMATAGGAQEVARQNAALPVPNAAGNDAADPAGAPPPAAAGGRSYWDIAKMLASRAVFMYFISQFLSGRKAPTPTTTTGPDGAVVPLVGGQNIFGQFMPMDMYVYVSEKPKYYKLDEDHLVWKEKEIRYGDWTGGENSDGAYTHSTTLPVPEAVQKNASNLYLHVYFVRSGASPKPTDTNYNPAFTIQKSFQLNKMKKVLTGQRKQNLLTGETALPFIEVKEGDEPAPPSVMMSHWHPNLTINLVDDRTSWTKGRAPSPLSEYLEFNAAGDYFPILYFNDYWNLNKDYMPINETTKTLNLTLSYYPLSLFRWQLYVSQSMSNKWSKMLNGDFLQGDGGTDSNVITDDNDSIKEALLDTNPILLGLTIVISLCHTVFEFMAFKNDIQFWKNKGEDLEGLSVRSVFLNVVQSVIVLLYVMDNDTNPMVRLSIGVGLAIEIWKVKKVMNINVDWNNKIFGLVPRVRIEDKKSYVESSTRVYDKLAFKYLSWVLFPLILAYGAYSLMYEEHKGWYSWVLGMLYGFLLTFGFIAMTPQLFINYKLKSVAHLPWRMMTYKALNTFIDDIFAFVIKMPTMYRIGCLRDDVIFFIFLYQRWVYRVDPSRRNEYGISKDMLDHKAGQVVVVDGPEASVLAPAAVSSASDQETETAVREEPPTARQRKSKGSRARKEE</sequence>
<dbReference type="PANTHER" id="PTHR21347:SF14">
    <property type="entry name" value="LIPID SCRAMBLASE CLPTM1-RELATED"/>
    <property type="match status" value="1"/>
</dbReference>
<dbReference type="EMBL" id="MTYJ01000123">
    <property type="protein sequence ID" value="OQV13471.1"/>
    <property type="molecule type" value="Genomic_DNA"/>
</dbReference>
<dbReference type="AlphaFoldDB" id="A0A1W0WE31"/>
<keyword evidence="3 7" id="KW-0812">Transmembrane</keyword>
<dbReference type="Pfam" id="PF05602">
    <property type="entry name" value="CLPTM1"/>
    <property type="match status" value="1"/>
</dbReference>
<keyword evidence="9" id="KW-1185">Reference proteome</keyword>
<keyword evidence="5 7" id="KW-0472">Membrane</keyword>
<dbReference type="OrthoDB" id="378564at2759"/>
<organism evidence="8 9">
    <name type="scientific">Hypsibius exemplaris</name>
    <name type="common">Freshwater tardigrade</name>
    <dbReference type="NCBI Taxonomy" id="2072580"/>
    <lineage>
        <taxon>Eukaryota</taxon>
        <taxon>Metazoa</taxon>
        <taxon>Ecdysozoa</taxon>
        <taxon>Tardigrada</taxon>
        <taxon>Eutardigrada</taxon>
        <taxon>Parachela</taxon>
        <taxon>Hypsibioidea</taxon>
        <taxon>Hypsibiidae</taxon>
        <taxon>Hypsibius</taxon>
    </lineage>
</organism>
<dbReference type="InterPro" id="IPR008429">
    <property type="entry name" value="CLPTM1"/>
</dbReference>
<feature type="transmembrane region" description="Helical" evidence="7">
    <location>
        <begin position="447"/>
        <end position="467"/>
    </location>
</feature>
<evidence type="ECO:0000256" key="6">
    <source>
        <dbReference type="SAM" id="MobiDB-lite"/>
    </source>
</evidence>